<dbReference type="NCBIfam" id="TIGR02937">
    <property type="entry name" value="sigma70-ECF"/>
    <property type="match status" value="1"/>
</dbReference>
<dbReference type="InterPro" id="IPR007630">
    <property type="entry name" value="RNA_pol_sigma70_r4"/>
</dbReference>
<dbReference type="NCBIfam" id="NF007227">
    <property type="entry name" value="PRK09645.1"/>
    <property type="match status" value="1"/>
</dbReference>
<reference evidence="10" key="1">
    <citation type="submission" date="2016-10" db="EMBL/GenBank/DDBJ databases">
        <authorList>
            <person name="Varghese N."/>
            <person name="Submissions S."/>
        </authorList>
    </citation>
    <scope>NUCLEOTIDE SEQUENCE [LARGE SCALE GENOMIC DNA]</scope>
    <source>
        <strain evidence="10">CGMCC 4.3530</strain>
    </source>
</reference>
<evidence type="ECO:0000256" key="1">
    <source>
        <dbReference type="ARBA" id="ARBA00010641"/>
    </source>
</evidence>
<dbReference type="Gene3D" id="1.10.1740.10">
    <property type="match status" value="1"/>
</dbReference>
<dbReference type="OrthoDB" id="9811152at2"/>
<protein>
    <recommendedName>
        <fullName evidence="6">RNA polymerase sigma factor</fullName>
    </recommendedName>
</protein>
<feature type="domain" description="RNA polymerase sigma-70 region 2" evidence="7">
    <location>
        <begin position="11"/>
        <end position="80"/>
    </location>
</feature>
<dbReference type="CDD" id="cd06171">
    <property type="entry name" value="Sigma70_r4"/>
    <property type="match status" value="1"/>
</dbReference>
<evidence type="ECO:0000259" key="7">
    <source>
        <dbReference type="Pfam" id="PF04542"/>
    </source>
</evidence>
<dbReference type="InterPro" id="IPR013325">
    <property type="entry name" value="RNA_pol_sigma_r2"/>
</dbReference>
<dbReference type="PANTHER" id="PTHR43133:SF52">
    <property type="entry name" value="ECF RNA POLYMERASE SIGMA FACTOR SIGL"/>
    <property type="match status" value="1"/>
</dbReference>
<feature type="domain" description="RNA polymerase sigma-70 region 4" evidence="8">
    <location>
        <begin position="111"/>
        <end position="159"/>
    </location>
</feature>
<organism evidence="9 10">
    <name type="scientific">Saccharopolyspora shandongensis</name>
    <dbReference type="NCBI Taxonomy" id="418495"/>
    <lineage>
        <taxon>Bacteria</taxon>
        <taxon>Bacillati</taxon>
        <taxon>Actinomycetota</taxon>
        <taxon>Actinomycetes</taxon>
        <taxon>Pseudonocardiales</taxon>
        <taxon>Pseudonocardiaceae</taxon>
        <taxon>Saccharopolyspora</taxon>
    </lineage>
</organism>
<dbReference type="STRING" id="418495.SAMN05216215_107136"/>
<evidence type="ECO:0000256" key="3">
    <source>
        <dbReference type="ARBA" id="ARBA00023082"/>
    </source>
</evidence>
<evidence type="ECO:0000256" key="2">
    <source>
        <dbReference type="ARBA" id="ARBA00023015"/>
    </source>
</evidence>
<dbReference type="InterPro" id="IPR036388">
    <property type="entry name" value="WH-like_DNA-bd_sf"/>
</dbReference>
<dbReference type="InterPro" id="IPR007627">
    <property type="entry name" value="RNA_pol_sigma70_r2"/>
</dbReference>
<evidence type="ECO:0000259" key="8">
    <source>
        <dbReference type="Pfam" id="PF04545"/>
    </source>
</evidence>
<name>A0A1H3SVE4_9PSEU</name>
<dbReference type="InterPro" id="IPR014284">
    <property type="entry name" value="RNA_pol_sigma-70_dom"/>
</dbReference>
<keyword evidence="2 6" id="KW-0805">Transcription regulation</keyword>
<gene>
    <name evidence="9" type="ORF">SAMN05216215_107136</name>
</gene>
<keyword evidence="5 6" id="KW-0804">Transcription</keyword>
<evidence type="ECO:0000256" key="6">
    <source>
        <dbReference type="RuleBase" id="RU000716"/>
    </source>
</evidence>
<dbReference type="Pfam" id="PF04545">
    <property type="entry name" value="Sigma70_r4"/>
    <property type="match status" value="1"/>
</dbReference>
<dbReference type="InterPro" id="IPR013324">
    <property type="entry name" value="RNA_pol_sigma_r3/r4-like"/>
</dbReference>
<sequence>MTADERLLRAMYEEYGGMLTGFVLRYTDDRQRAEDVVQETLLRAWRNLDSIDPGRGDPRSYLFSIARNILIDGWRADQRRPRLVRDDGVVESLPVADDLDRLLDGWLVGEALQRLSPEHRAVVVALYFQGRSVAESAEQLGIPQGTVKSRAYYAVRTLRTILEEMGVVR</sequence>
<dbReference type="Gene3D" id="1.10.10.10">
    <property type="entry name" value="Winged helix-like DNA-binding domain superfamily/Winged helix DNA-binding domain"/>
    <property type="match status" value="1"/>
</dbReference>
<dbReference type="Proteomes" id="UP000199529">
    <property type="component" value="Unassembled WGS sequence"/>
</dbReference>
<dbReference type="RefSeq" id="WP_093277273.1">
    <property type="nucleotide sequence ID" value="NZ_FNOK01000071.1"/>
</dbReference>
<dbReference type="SUPFAM" id="SSF88946">
    <property type="entry name" value="Sigma2 domain of RNA polymerase sigma factors"/>
    <property type="match status" value="1"/>
</dbReference>
<keyword evidence="4 6" id="KW-0238">DNA-binding</keyword>
<dbReference type="AlphaFoldDB" id="A0A1H3SVE4"/>
<dbReference type="GO" id="GO:0006352">
    <property type="term" value="P:DNA-templated transcription initiation"/>
    <property type="evidence" value="ECO:0007669"/>
    <property type="project" value="InterPro"/>
</dbReference>
<dbReference type="InterPro" id="IPR039425">
    <property type="entry name" value="RNA_pol_sigma-70-like"/>
</dbReference>
<evidence type="ECO:0000256" key="5">
    <source>
        <dbReference type="ARBA" id="ARBA00023163"/>
    </source>
</evidence>
<evidence type="ECO:0000313" key="9">
    <source>
        <dbReference type="EMBL" id="SDZ42073.1"/>
    </source>
</evidence>
<dbReference type="Pfam" id="PF04542">
    <property type="entry name" value="Sigma70_r2"/>
    <property type="match status" value="1"/>
</dbReference>
<dbReference type="GO" id="GO:0016987">
    <property type="term" value="F:sigma factor activity"/>
    <property type="evidence" value="ECO:0007669"/>
    <property type="project" value="UniProtKB-KW"/>
</dbReference>
<comment type="similarity">
    <text evidence="1 6">Belongs to the sigma-70 factor family. ECF subfamily.</text>
</comment>
<dbReference type="SUPFAM" id="SSF88659">
    <property type="entry name" value="Sigma3 and sigma4 domains of RNA polymerase sigma factors"/>
    <property type="match status" value="1"/>
</dbReference>
<dbReference type="PROSITE" id="PS01063">
    <property type="entry name" value="SIGMA70_ECF"/>
    <property type="match status" value="1"/>
</dbReference>
<keyword evidence="10" id="KW-1185">Reference proteome</keyword>
<dbReference type="PANTHER" id="PTHR43133">
    <property type="entry name" value="RNA POLYMERASE ECF-TYPE SIGMA FACTO"/>
    <property type="match status" value="1"/>
</dbReference>
<proteinExistence type="inferred from homology"/>
<evidence type="ECO:0000313" key="10">
    <source>
        <dbReference type="Proteomes" id="UP000199529"/>
    </source>
</evidence>
<accession>A0A1H3SVE4</accession>
<dbReference type="EMBL" id="FNOK01000071">
    <property type="protein sequence ID" value="SDZ42073.1"/>
    <property type="molecule type" value="Genomic_DNA"/>
</dbReference>
<dbReference type="InterPro" id="IPR000838">
    <property type="entry name" value="RNA_pol_sigma70_ECF_CS"/>
</dbReference>
<evidence type="ECO:0000256" key="4">
    <source>
        <dbReference type="ARBA" id="ARBA00023125"/>
    </source>
</evidence>
<keyword evidence="3 6" id="KW-0731">Sigma factor</keyword>
<dbReference type="GO" id="GO:0003677">
    <property type="term" value="F:DNA binding"/>
    <property type="evidence" value="ECO:0007669"/>
    <property type="project" value="UniProtKB-KW"/>
</dbReference>